<dbReference type="Gene3D" id="3.50.50.60">
    <property type="entry name" value="FAD/NAD(P)-binding domain"/>
    <property type="match status" value="1"/>
</dbReference>
<dbReference type="Proteomes" id="UP001564408">
    <property type="component" value="Unassembled WGS sequence"/>
</dbReference>
<name>A0ABV4BD25_9GAMM</name>
<dbReference type="GO" id="GO:0016491">
    <property type="term" value="F:oxidoreductase activity"/>
    <property type="evidence" value="ECO:0007669"/>
    <property type="project" value="UniProtKB-KW"/>
</dbReference>
<evidence type="ECO:0000259" key="6">
    <source>
        <dbReference type="Pfam" id="PF01266"/>
    </source>
</evidence>
<reference evidence="7 8" key="1">
    <citation type="submission" date="2024-05" db="EMBL/GenBank/DDBJ databases">
        <title>Genome Sequence and Characterization of the New Strain Purple Sulfur Bacterium of Genus Thioalkalicoccus.</title>
        <authorList>
            <person name="Bryantseva I.A."/>
            <person name="Kyndt J.A."/>
            <person name="Imhoff J.F."/>
        </authorList>
    </citation>
    <scope>NUCLEOTIDE SEQUENCE [LARGE SCALE GENOMIC DNA]</scope>
    <source>
        <strain evidence="7 8">Um2</strain>
    </source>
</reference>
<accession>A0ABV4BD25</accession>
<keyword evidence="2" id="KW-0285">Flavoprotein</keyword>
<evidence type="ECO:0000256" key="2">
    <source>
        <dbReference type="ARBA" id="ARBA00022630"/>
    </source>
</evidence>
<dbReference type="EC" id="1.1.3.-" evidence="7"/>
<dbReference type="PANTHER" id="PTHR43104">
    <property type="entry name" value="L-2-HYDROXYGLUTARATE DEHYDROGENASE, MITOCHONDRIAL"/>
    <property type="match status" value="1"/>
</dbReference>
<proteinExistence type="inferred from homology"/>
<comment type="similarity">
    <text evidence="5">Belongs to the L2HGDH family.</text>
</comment>
<dbReference type="Pfam" id="PF01266">
    <property type="entry name" value="DAO"/>
    <property type="match status" value="1"/>
</dbReference>
<sequence>MKSIQTADFFVIGGGIIGVMMALQAKRRHPDARVVLVEKERQLALHASGRNSGVLHAGFYYSTDSLKARFTREGNERLTAYCIERGLPINRCGKLVVANDDTELETLEKLFRRGKENGVDLDEISAAEAREIEPRAKTFERALYSPATASVDPKAVMGALVKDAAALGVEFRANNAYVGSRNGKVETADGYWSVGYLINAAGLYADRIAKDFGFGLDYAILPFKGLYLYSDEPASAFRTNIYPVPDLRNPFLGVHITLTASGRIKIGPTAIPCLWREHYCGLENFSFRDLAEIVPCELGLWWRNEFDFRRLALEELRKYSRKHIITLANRLATGIEPELCRQWGAPGIRAQLYDTRNRHLVMDFRFEGDDRSFHVLNAVSPAFTCAMPFTDFMFDQIDGLLNKSAGTRDY</sequence>
<keyword evidence="3" id="KW-0274">FAD</keyword>
<keyword evidence="8" id="KW-1185">Reference proteome</keyword>
<organism evidence="7 8">
    <name type="scientific">Thioalkalicoccus limnaeus</name>
    <dbReference type="NCBI Taxonomy" id="120681"/>
    <lineage>
        <taxon>Bacteria</taxon>
        <taxon>Pseudomonadati</taxon>
        <taxon>Pseudomonadota</taxon>
        <taxon>Gammaproteobacteria</taxon>
        <taxon>Chromatiales</taxon>
        <taxon>Chromatiaceae</taxon>
        <taxon>Thioalkalicoccus</taxon>
    </lineage>
</organism>
<protein>
    <submittedName>
        <fullName evidence="7">L-2-hydroxyglutarate oxidase</fullName>
        <ecNumber evidence="7">1.1.3.-</ecNumber>
    </submittedName>
</protein>
<evidence type="ECO:0000313" key="7">
    <source>
        <dbReference type="EMBL" id="MEY6432075.1"/>
    </source>
</evidence>
<evidence type="ECO:0000256" key="1">
    <source>
        <dbReference type="ARBA" id="ARBA00001974"/>
    </source>
</evidence>
<evidence type="ECO:0000313" key="8">
    <source>
        <dbReference type="Proteomes" id="UP001564408"/>
    </source>
</evidence>
<dbReference type="InterPro" id="IPR006076">
    <property type="entry name" value="FAD-dep_OxRdtase"/>
</dbReference>
<evidence type="ECO:0000256" key="3">
    <source>
        <dbReference type="ARBA" id="ARBA00022827"/>
    </source>
</evidence>
<keyword evidence="4 7" id="KW-0560">Oxidoreductase</keyword>
<dbReference type="Gene3D" id="3.30.9.10">
    <property type="entry name" value="D-Amino Acid Oxidase, subunit A, domain 2"/>
    <property type="match status" value="1"/>
</dbReference>
<dbReference type="RefSeq" id="WP_369666446.1">
    <property type="nucleotide sequence ID" value="NZ_JBDKXB010000005.1"/>
</dbReference>
<dbReference type="NCBIfam" id="NF008726">
    <property type="entry name" value="PRK11728.1"/>
    <property type="match status" value="1"/>
</dbReference>
<evidence type="ECO:0000256" key="5">
    <source>
        <dbReference type="ARBA" id="ARBA00037941"/>
    </source>
</evidence>
<dbReference type="PANTHER" id="PTHR43104:SF2">
    <property type="entry name" value="L-2-HYDROXYGLUTARATE DEHYDROGENASE, MITOCHONDRIAL"/>
    <property type="match status" value="1"/>
</dbReference>
<dbReference type="SUPFAM" id="SSF51905">
    <property type="entry name" value="FAD/NAD(P)-binding domain"/>
    <property type="match status" value="1"/>
</dbReference>
<dbReference type="InterPro" id="IPR036188">
    <property type="entry name" value="FAD/NAD-bd_sf"/>
</dbReference>
<comment type="cofactor">
    <cofactor evidence="1">
        <name>FAD</name>
        <dbReference type="ChEBI" id="CHEBI:57692"/>
    </cofactor>
</comment>
<comment type="caution">
    <text evidence="7">The sequence shown here is derived from an EMBL/GenBank/DDBJ whole genome shotgun (WGS) entry which is preliminary data.</text>
</comment>
<gene>
    <name evidence="7" type="primary">lhgO</name>
    <name evidence="7" type="ORF">ABC977_06580</name>
</gene>
<evidence type="ECO:0000256" key="4">
    <source>
        <dbReference type="ARBA" id="ARBA00023002"/>
    </source>
</evidence>
<dbReference type="EMBL" id="JBDKXB010000005">
    <property type="protein sequence ID" value="MEY6432075.1"/>
    <property type="molecule type" value="Genomic_DNA"/>
</dbReference>
<feature type="domain" description="FAD dependent oxidoreductase" evidence="6">
    <location>
        <begin position="8"/>
        <end position="386"/>
    </location>
</feature>